<dbReference type="GO" id="GO:0005886">
    <property type="term" value="C:plasma membrane"/>
    <property type="evidence" value="ECO:0007669"/>
    <property type="project" value="UniProtKB-SubCell"/>
</dbReference>
<dbReference type="AlphaFoldDB" id="A0A2M7FZ58"/>
<keyword evidence="4" id="KW-0145">Chemotaxis</keyword>
<feature type="domain" description="Flagellar motor switch protein FliN-like C-terminal" evidence="8">
    <location>
        <begin position="39"/>
        <end position="108"/>
    </location>
</feature>
<name>A0A2M7FZ58_9BACT</name>
<evidence type="ECO:0000256" key="5">
    <source>
        <dbReference type="ARBA" id="ARBA00022779"/>
    </source>
</evidence>
<comment type="caution">
    <text evidence="9">The sequence shown here is derived from an EMBL/GenBank/DDBJ whole genome shotgun (WGS) entry which is preliminary data.</text>
</comment>
<protein>
    <submittedName>
        <fullName evidence="9">Flagellar motor switch protein FliN</fullName>
    </submittedName>
</protein>
<reference evidence="9 10" key="1">
    <citation type="submission" date="2017-09" db="EMBL/GenBank/DDBJ databases">
        <title>Depth-based differentiation of microbial function through sediment-hosted aquifers and enrichment of novel symbionts in the deep terrestrial subsurface.</title>
        <authorList>
            <person name="Probst A.J."/>
            <person name="Ladd B."/>
            <person name="Jarett J.K."/>
            <person name="Geller-Mcgrath D.E."/>
            <person name="Sieber C.M."/>
            <person name="Emerson J.B."/>
            <person name="Anantharaman K."/>
            <person name="Thomas B.C."/>
            <person name="Malmstrom R."/>
            <person name="Stieglmeier M."/>
            <person name="Klingl A."/>
            <person name="Woyke T."/>
            <person name="Ryan C.M."/>
            <person name="Banfield J.F."/>
        </authorList>
    </citation>
    <scope>NUCLEOTIDE SEQUENCE [LARGE SCALE GENOMIC DNA]</scope>
    <source>
        <strain evidence="9">CG17_big_fil_post_rev_8_21_14_2_50_48_46</strain>
    </source>
</reference>
<dbReference type="GO" id="GO:0006935">
    <property type="term" value="P:chemotaxis"/>
    <property type="evidence" value="ECO:0007669"/>
    <property type="project" value="UniProtKB-KW"/>
</dbReference>
<dbReference type="InterPro" id="IPR001543">
    <property type="entry name" value="FliN-like_C"/>
</dbReference>
<evidence type="ECO:0000259" key="8">
    <source>
        <dbReference type="Pfam" id="PF01052"/>
    </source>
</evidence>
<sequence>MKAQNKPSRKMTVSPVKFAPLVRDLPTSAVTGVLGNLELVKDVKMDVTVELGRTHLPLKEVLQLEDSSVIKLERLAGEPVDLLVNGRLIAKGEVVVIGNNFGVKITQVHKPKASESGSDAGAMEGFDEGGY</sequence>
<keyword evidence="3" id="KW-1003">Cell membrane</keyword>
<dbReference type="GO" id="GO:0003774">
    <property type="term" value="F:cytoskeletal motor activity"/>
    <property type="evidence" value="ECO:0007669"/>
    <property type="project" value="InterPro"/>
</dbReference>
<dbReference type="InterPro" id="IPR051469">
    <property type="entry name" value="FliN/MopA/SpaO"/>
</dbReference>
<evidence type="ECO:0000256" key="6">
    <source>
        <dbReference type="ARBA" id="ARBA00023136"/>
    </source>
</evidence>
<keyword evidence="9" id="KW-0282">Flagellum</keyword>
<dbReference type="InterPro" id="IPR001172">
    <property type="entry name" value="FliN_T3SS_HrcQb"/>
</dbReference>
<keyword evidence="9" id="KW-0966">Cell projection</keyword>
<dbReference type="PANTHER" id="PTHR43484:SF1">
    <property type="entry name" value="FLAGELLAR MOTOR SWITCH PROTEIN FLIN"/>
    <property type="match status" value="1"/>
</dbReference>
<accession>A0A2M7FZ58</accession>
<proteinExistence type="inferred from homology"/>
<dbReference type="InterPro" id="IPR036429">
    <property type="entry name" value="SpoA-like_sf"/>
</dbReference>
<feature type="region of interest" description="Disordered" evidence="7">
    <location>
        <begin position="112"/>
        <end position="131"/>
    </location>
</feature>
<dbReference type="Proteomes" id="UP000231019">
    <property type="component" value="Unassembled WGS sequence"/>
</dbReference>
<evidence type="ECO:0000256" key="7">
    <source>
        <dbReference type="SAM" id="MobiDB-lite"/>
    </source>
</evidence>
<evidence type="ECO:0000256" key="4">
    <source>
        <dbReference type="ARBA" id="ARBA00022500"/>
    </source>
</evidence>
<evidence type="ECO:0000313" key="10">
    <source>
        <dbReference type="Proteomes" id="UP000231019"/>
    </source>
</evidence>
<keyword evidence="9" id="KW-0969">Cilium</keyword>
<dbReference type="PRINTS" id="PR00956">
    <property type="entry name" value="FLGMOTORFLIN"/>
</dbReference>
<evidence type="ECO:0000256" key="1">
    <source>
        <dbReference type="ARBA" id="ARBA00004413"/>
    </source>
</evidence>
<comment type="similarity">
    <text evidence="2">Belongs to the FliN/MopA/SpaO family.</text>
</comment>
<dbReference type="GO" id="GO:0071973">
    <property type="term" value="P:bacterial-type flagellum-dependent cell motility"/>
    <property type="evidence" value="ECO:0007669"/>
    <property type="project" value="InterPro"/>
</dbReference>
<evidence type="ECO:0000256" key="3">
    <source>
        <dbReference type="ARBA" id="ARBA00022475"/>
    </source>
</evidence>
<keyword evidence="6" id="KW-0472">Membrane</keyword>
<organism evidence="9 10">
    <name type="scientific">bacterium (Candidatus Blackallbacteria) CG17_big_fil_post_rev_8_21_14_2_50_48_46</name>
    <dbReference type="NCBI Taxonomy" id="2014261"/>
    <lineage>
        <taxon>Bacteria</taxon>
        <taxon>Candidatus Blackallbacteria</taxon>
    </lineage>
</organism>
<evidence type="ECO:0000256" key="2">
    <source>
        <dbReference type="ARBA" id="ARBA00009226"/>
    </source>
</evidence>
<dbReference type="InterPro" id="IPR012826">
    <property type="entry name" value="FliN"/>
</dbReference>
<dbReference type="Pfam" id="PF01052">
    <property type="entry name" value="FliMN_C"/>
    <property type="match status" value="1"/>
</dbReference>
<dbReference type="SUPFAM" id="SSF101801">
    <property type="entry name" value="Surface presentation of antigens (SPOA)"/>
    <property type="match status" value="1"/>
</dbReference>
<dbReference type="EMBL" id="PFFQ01000059">
    <property type="protein sequence ID" value="PIW14654.1"/>
    <property type="molecule type" value="Genomic_DNA"/>
</dbReference>
<comment type="subcellular location">
    <subcellularLocation>
        <location evidence="1">Cell membrane</location>
        <topology evidence="1">Peripheral membrane protein</topology>
        <orientation evidence="1">Cytoplasmic side</orientation>
    </subcellularLocation>
</comment>
<dbReference type="Gene3D" id="2.30.330.10">
    <property type="entry name" value="SpoA-like"/>
    <property type="match status" value="1"/>
</dbReference>
<dbReference type="NCBIfam" id="TIGR02480">
    <property type="entry name" value="fliN"/>
    <property type="match status" value="1"/>
</dbReference>
<gene>
    <name evidence="9" type="primary">fliN</name>
    <name evidence="9" type="ORF">COW36_21225</name>
</gene>
<evidence type="ECO:0000313" key="9">
    <source>
        <dbReference type="EMBL" id="PIW14654.1"/>
    </source>
</evidence>
<dbReference type="GO" id="GO:0009425">
    <property type="term" value="C:bacterial-type flagellum basal body"/>
    <property type="evidence" value="ECO:0007669"/>
    <property type="project" value="InterPro"/>
</dbReference>
<dbReference type="PANTHER" id="PTHR43484">
    <property type="match status" value="1"/>
</dbReference>
<keyword evidence="5" id="KW-0283">Flagellar rotation</keyword>